<dbReference type="PANTHER" id="PTHR43546:SF3">
    <property type="entry name" value="UPF0173 METAL-DEPENDENT HYDROLASE MJ1163"/>
    <property type="match status" value="1"/>
</dbReference>
<dbReference type="Proteomes" id="UP001366166">
    <property type="component" value="Chromosome"/>
</dbReference>
<evidence type="ECO:0008006" key="4">
    <source>
        <dbReference type="Google" id="ProtNLM"/>
    </source>
</evidence>
<feature type="transmembrane region" description="Helical" evidence="1">
    <location>
        <begin position="20"/>
        <end position="40"/>
    </location>
</feature>
<reference evidence="3" key="1">
    <citation type="journal article" date="2023" name="Arch. Microbiol.">
        <title>Desulfoferula mesophilus gen. nov. sp. nov., a mesophilic sulfate-reducing bacterium isolated from a brackish lake sediment.</title>
        <authorList>
            <person name="Watanabe T."/>
            <person name="Yabe T."/>
            <person name="Tsuji J.M."/>
            <person name="Fukui M."/>
        </authorList>
    </citation>
    <scope>NUCLEOTIDE SEQUENCE [LARGE SCALE GENOMIC DNA]</scope>
    <source>
        <strain evidence="3">12FAK</strain>
    </source>
</reference>
<keyword evidence="1" id="KW-0812">Transmembrane</keyword>
<keyword evidence="3" id="KW-1185">Reference proteome</keyword>
<organism evidence="2 3">
    <name type="scientific">Desulfoferula mesophila</name>
    <dbReference type="NCBI Taxonomy" id="3058419"/>
    <lineage>
        <taxon>Bacteria</taxon>
        <taxon>Pseudomonadati</taxon>
        <taxon>Thermodesulfobacteriota</taxon>
        <taxon>Desulfarculia</taxon>
        <taxon>Desulfarculales</taxon>
        <taxon>Desulfarculaceae</taxon>
        <taxon>Desulfoferula</taxon>
    </lineage>
</organism>
<name>A0AAU9EIM5_9BACT</name>
<evidence type="ECO:0000256" key="1">
    <source>
        <dbReference type="SAM" id="Phobius"/>
    </source>
</evidence>
<proteinExistence type="predicted"/>
<dbReference type="EMBL" id="AP028679">
    <property type="protein sequence ID" value="BEQ16966.1"/>
    <property type="molecule type" value="Genomic_DNA"/>
</dbReference>
<keyword evidence="1" id="KW-0472">Membrane</keyword>
<accession>A0AAU9EIM5</accession>
<dbReference type="AlphaFoldDB" id="A0AAU9EIM5"/>
<evidence type="ECO:0000313" key="3">
    <source>
        <dbReference type="Proteomes" id="UP001366166"/>
    </source>
</evidence>
<sequence length="147" mass="16117">MIRSLKADHLSFMKFGDGFISSIAMSFLITTPGGVSIYAMGDSAIFMDLQLFGQLYRPQVGLIPVGGFPGYFTEMSPREAALVADWLGVGLAVPIHYVDNPENGEIFRQICRQTAPQVKVQILEPGQDLVLEPRPEIEPGCPDNESE</sequence>
<dbReference type="PANTHER" id="PTHR43546">
    <property type="entry name" value="UPF0173 METAL-DEPENDENT HYDROLASE MJ1163-RELATED"/>
    <property type="match status" value="1"/>
</dbReference>
<protein>
    <recommendedName>
        <fullName evidence="4">Metallo-beta-lactamase domain-containing protein</fullName>
    </recommendedName>
</protein>
<evidence type="ECO:0000313" key="2">
    <source>
        <dbReference type="EMBL" id="BEQ16966.1"/>
    </source>
</evidence>
<dbReference type="InterPro" id="IPR036866">
    <property type="entry name" value="RibonucZ/Hydroxyglut_hydro"/>
</dbReference>
<keyword evidence="1" id="KW-1133">Transmembrane helix</keyword>
<gene>
    <name evidence="2" type="ORF">FAK_40320</name>
</gene>
<dbReference type="Gene3D" id="3.60.15.10">
    <property type="entry name" value="Ribonuclease Z/Hydroxyacylglutathione hydrolase-like"/>
    <property type="match status" value="1"/>
</dbReference>
<dbReference type="KEGG" id="dmp:FAK_40320"/>
<dbReference type="SUPFAM" id="SSF56281">
    <property type="entry name" value="Metallo-hydrolase/oxidoreductase"/>
    <property type="match status" value="1"/>
</dbReference>
<dbReference type="InterPro" id="IPR050114">
    <property type="entry name" value="UPF0173_UPF0282_UlaG_hydrolase"/>
</dbReference>